<dbReference type="GO" id="GO:0001682">
    <property type="term" value="P:tRNA 5'-leader removal"/>
    <property type="evidence" value="ECO:0007669"/>
    <property type="project" value="InterPro"/>
</dbReference>
<comment type="caution">
    <text evidence="1">The sequence shown here is derived from an EMBL/GenBank/DDBJ whole genome shotgun (WGS) entry which is preliminary data.</text>
</comment>
<dbReference type="AlphaFoldDB" id="A0A1U7LMC1"/>
<dbReference type="Proteomes" id="UP000186594">
    <property type="component" value="Unassembled WGS sequence"/>
</dbReference>
<evidence type="ECO:0000313" key="1">
    <source>
        <dbReference type="EMBL" id="OLL23805.1"/>
    </source>
</evidence>
<protein>
    <submittedName>
        <fullName evidence="1">Uncharacterized protein</fullName>
    </submittedName>
</protein>
<accession>A0A1U7LMC1</accession>
<sequence length="106" mass="12339">MCTGNKRFERLKWSFDNVLVGPIEFLLLFDENDGLDPFNAEKIEISLEIKQSVQQIFTPNFLERDTFPQKSDEWKESISEIYEWIALALLDADRDKILPLSSTPTV</sequence>
<gene>
    <name evidence="1" type="ORF">NEOLI_004948</name>
</gene>
<proteinExistence type="predicted"/>
<keyword evidence="2" id="KW-1185">Reference proteome</keyword>
<dbReference type="GO" id="GO:0030677">
    <property type="term" value="C:ribonuclease P complex"/>
    <property type="evidence" value="ECO:0007669"/>
    <property type="project" value="InterPro"/>
</dbReference>
<reference evidence="1 2" key="1">
    <citation type="submission" date="2016-04" db="EMBL/GenBank/DDBJ databases">
        <title>Evolutionary innovation and constraint leading to complex multicellularity in the Ascomycota.</title>
        <authorList>
            <person name="Cisse O."/>
            <person name="Nguyen A."/>
            <person name="Hewitt D.A."/>
            <person name="Jedd G."/>
            <person name="Stajich J.E."/>
        </authorList>
    </citation>
    <scope>NUCLEOTIDE SEQUENCE [LARGE SCALE GENOMIC DNA]</scope>
    <source>
        <strain evidence="1 2">DAH-3</strain>
    </source>
</reference>
<dbReference type="OrthoDB" id="63112at2759"/>
<dbReference type="EMBL" id="LXFE01001218">
    <property type="protein sequence ID" value="OLL23805.1"/>
    <property type="molecule type" value="Genomic_DNA"/>
</dbReference>
<organism evidence="1 2">
    <name type="scientific">Neolecta irregularis (strain DAH-3)</name>
    <dbReference type="NCBI Taxonomy" id="1198029"/>
    <lineage>
        <taxon>Eukaryota</taxon>
        <taxon>Fungi</taxon>
        <taxon>Dikarya</taxon>
        <taxon>Ascomycota</taxon>
        <taxon>Taphrinomycotina</taxon>
        <taxon>Neolectales</taxon>
        <taxon>Neolectaceae</taxon>
        <taxon>Neolecta</taxon>
    </lineage>
</organism>
<name>A0A1U7LMC1_NEOID</name>
<evidence type="ECO:0000313" key="2">
    <source>
        <dbReference type="Proteomes" id="UP000186594"/>
    </source>
</evidence>
<dbReference type="Pfam" id="PF08584">
    <property type="entry name" value="Ribonuc_P_40"/>
    <property type="match status" value="1"/>
</dbReference>
<dbReference type="InterPro" id="IPR013893">
    <property type="entry name" value="RNase_P_Rpp40"/>
</dbReference>